<proteinExistence type="predicted"/>
<dbReference type="EMBL" id="SNZB01000002">
    <property type="protein sequence ID" value="TDR22481.1"/>
    <property type="molecule type" value="Genomic_DNA"/>
</dbReference>
<protein>
    <recommendedName>
        <fullName evidence="3">Methyltransferase family protein</fullName>
    </recommendedName>
</protein>
<gene>
    <name evidence="1" type="ORF">C8D91_0972</name>
</gene>
<organism evidence="1 2">
    <name type="scientific">Marinicella litoralis</name>
    <dbReference type="NCBI Taxonomy" id="644220"/>
    <lineage>
        <taxon>Bacteria</taxon>
        <taxon>Pseudomonadati</taxon>
        <taxon>Pseudomonadota</taxon>
        <taxon>Gammaproteobacteria</taxon>
        <taxon>Lysobacterales</taxon>
        <taxon>Marinicellaceae</taxon>
        <taxon>Marinicella</taxon>
    </lineage>
</organism>
<dbReference type="OrthoDB" id="9786084at2"/>
<keyword evidence="2" id="KW-1185">Reference proteome</keyword>
<dbReference type="Gene3D" id="2.20.25.110">
    <property type="entry name" value="S-adenosyl-L-methionine-dependent methyltransferases"/>
    <property type="match status" value="1"/>
</dbReference>
<dbReference type="InterPro" id="IPR029063">
    <property type="entry name" value="SAM-dependent_MTases_sf"/>
</dbReference>
<dbReference type="SUPFAM" id="SSF53335">
    <property type="entry name" value="S-adenosyl-L-methionine-dependent methyltransferases"/>
    <property type="match status" value="1"/>
</dbReference>
<dbReference type="Proteomes" id="UP000295724">
    <property type="component" value="Unassembled WGS sequence"/>
</dbReference>
<comment type="caution">
    <text evidence="1">The sequence shown here is derived from an EMBL/GenBank/DDBJ whole genome shotgun (WGS) entry which is preliminary data.</text>
</comment>
<evidence type="ECO:0000313" key="1">
    <source>
        <dbReference type="EMBL" id="TDR22481.1"/>
    </source>
</evidence>
<dbReference type="Gene3D" id="3.40.50.150">
    <property type="entry name" value="Vaccinia Virus protein VP39"/>
    <property type="match status" value="1"/>
</dbReference>
<dbReference type="AlphaFoldDB" id="A0A4V3DIK1"/>
<dbReference type="PANTHER" id="PTHR37211">
    <property type="entry name" value="EXPRESSED PROTEIN"/>
    <property type="match status" value="1"/>
</dbReference>
<dbReference type="PANTHER" id="PTHR37211:SF1">
    <property type="entry name" value="EXPRESSED PROTEIN"/>
    <property type="match status" value="1"/>
</dbReference>
<name>A0A4V3DIK1_9GAMM</name>
<evidence type="ECO:0008006" key="3">
    <source>
        <dbReference type="Google" id="ProtNLM"/>
    </source>
</evidence>
<evidence type="ECO:0000313" key="2">
    <source>
        <dbReference type="Proteomes" id="UP000295724"/>
    </source>
</evidence>
<sequence>MDKHYLYQNAVQCVEAEIDFVESTFEQLKGRPARSLREDFCGTAQTACEWIGRHPDNWAWAVDFDPLVLQWGNDHNLSMLENHQKNRIQLLNEDVLKVGTTKMGGQSMDAILAMNFSYFIFMERALMINYFQSVLTSLKNDGVFFLDAFGGYEAAKEIKEERECDGYTYIWEQASFNPINSQMQCYIHFVTDEGIKMDQAFDYYWRLWTLPEITEMLLTAGFSTAEVYWEGTDEATGEGDGIYTQSKIGTADASWVCYIVAEK</sequence>
<dbReference type="RefSeq" id="WP_099019121.1">
    <property type="nucleotide sequence ID" value="NZ_NIHB01000002.1"/>
</dbReference>
<reference evidence="1 2" key="1">
    <citation type="submission" date="2019-03" db="EMBL/GenBank/DDBJ databases">
        <title>Genomic Encyclopedia of Type Strains, Phase IV (KMG-IV): sequencing the most valuable type-strain genomes for metagenomic binning, comparative biology and taxonomic classification.</title>
        <authorList>
            <person name="Goeker M."/>
        </authorList>
    </citation>
    <scope>NUCLEOTIDE SEQUENCE [LARGE SCALE GENOMIC DNA]</scope>
    <source>
        <strain evidence="1 2">DSM 25488</strain>
    </source>
</reference>
<accession>A0A4V3DIK1</accession>